<feature type="transmembrane region" description="Helical" evidence="6">
    <location>
        <begin position="6"/>
        <end position="24"/>
    </location>
</feature>
<keyword evidence="5 6" id="KW-0472">Membrane</keyword>
<dbReference type="Pfam" id="PF03649">
    <property type="entry name" value="UPF0014"/>
    <property type="match status" value="1"/>
</dbReference>
<evidence type="ECO:0000313" key="7">
    <source>
        <dbReference type="EMBL" id="QIK50871.1"/>
    </source>
</evidence>
<keyword evidence="4 6" id="KW-1133">Transmembrane helix</keyword>
<gene>
    <name evidence="7" type="primary">fetB</name>
    <name evidence="7" type="ORF">G7058_01675</name>
</gene>
<feature type="transmembrane region" description="Helical" evidence="6">
    <location>
        <begin position="94"/>
        <end position="116"/>
    </location>
</feature>
<dbReference type="PANTHER" id="PTHR30028">
    <property type="entry name" value="UPF0014 INNER MEMBRANE PROTEIN YBBM-RELATED"/>
    <property type="match status" value="1"/>
</dbReference>
<evidence type="ECO:0000313" key="8">
    <source>
        <dbReference type="Proteomes" id="UP000501830"/>
    </source>
</evidence>
<feature type="transmembrane region" description="Helical" evidence="6">
    <location>
        <begin position="36"/>
        <end position="57"/>
    </location>
</feature>
<evidence type="ECO:0000256" key="5">
    <source>
        <dbReference type="ARBA" id="ARBA00023136"/>
    </source>
</evidence>
<dbReference type="PANTHER" id="PTHR30028:SF0">
    <property type="entry name" value="PROTEIN ALUMINUM SENSITIVE 3"/>
    <property type="match status" value="1"/>
</dbReference>
<reference evidence="7 8" key="1">
    <citation type="journal article" date="2017" name="Int. J. Syst. Evol. Microbiol.">
        <title>Jeotgalibaca porci sp. nov. and Jeotgalibaca arthritidis sp. nov., isolated from pigs, and emended description of the genus Jeotgalibaca.</title>
        <authorList>
            <person name="Zamora L."/>
            <person name="Perez-Sancho M."/>
            <person name="Dominguez L."/>
            <person name="Fernandez-Garayzabal J.F."/>
            <person name="Vela A.I."/>
        </authorList>
    </citation>
    <scope>NUCLEOTIDE SEQUENCE [LARGE SCALE GENOMIC DNA]</scope>
    <source>
        <strain evidence="7 8">CCUG 69148</strain>
    </source>
</reference>
<feature type="transmembrane region" description="Helical" evidence="6">
    <location>
        <begin position="191"/>
        <end position="209"/>
    </location>
</feature>
<accession>A0A6G7WF51</accession>
<evidence type="ECO:0000256" key="4">
    <source>
        <dbReference type="ARBA" id="ARBA00022989"/>
    </source>
</evidence>
<feature type="transmembrane region" description="Helical" evidence="6">
    <location>
        <begin position="122"/>
        <end position="142"/>
    </location>
</feature>
<sequence>MTDLSISNLSLAMTGFLIVIALIIDYKEKLELGKDILIAAVRAVIQLFIIGYVLGYIFELDNIIITSTMVLFIITNAAYHASLRANKIKHAFKISLAAIGVGTLVSLLVLLLSGALKWTPSQVVPITGMLASSAMTAIGVGYRTMHSKYTDQRQQVLERLALGATANQASKTIIRESIKSALAPSIDSTKTVGLVSLPGMMSGLMFAGVNPTEAIRYQIVVMFMMIATTAFSTMISSYLAYRSYFNDQTQLISH</sequence>
<keyword evidence="3 6" id="KW-0812">Transmembrane</keyword>
<protein>
    <submittedName>
        <fullName evidence="7">Iron export ABC transporter permease subunit FetB</fullName>
    </submittedName>
</protein>
<comment type="similarity">
    <text evidence="2">Belongs to the UPF0014 family.</text>
</comment>
<evidence type="ECO:0000256" key="3">
    <source>
        <dbReference type="ARBA" id="ARBA00022692"/>
    </source>
</evidence>
<feature type="transmembrane region" description="Helical" evidence="6">
    <location>
        <begin position="63"/>
        <end position="82"/>
    </location>
</feature>
<dbReference type="GeneID" id="94551967"/>
<keyword evidence="8" id="KW-1185">Reference proteome</keyword>
<evidence type="ECO:0000256" key="6">
    <source>
        <dbReference type="SAM" id="Phobius"/>
    </source>
</evidence>
<evidence type="ECO:0000256" key="1">
    <source>
        <dbReference type="ARBA" id="ARBA00004141"/>
    </source>
</evidence>
<dbReference type="KEGG" id="jpo:G7058_01675"/>
<dbReference type="RefSeq" id="WP_166061912.1">
    <property type="nucleotide sequence ID" value="NZ_CP049889.1"/>
</dbReference>
<proteinExistence type="inferred from homology"/>
<dbReference type="AlphaFoldDB" id="A0A6G7WF51"/>
<dbReference type="GO" id="GO:0005886">
    <property type="term" value="C:plasma membrane"/>
    <property type="evidence" value="ECO:0007669"/>
    <property type="project" value="TreeGrafter"/>
</dbReference>
<comment type="subcellular location">
    <subcellularLocation>
        <location evidence="1">Membrane</location>
        <topology evidence="1">Multi-pass membrane protein</topology>
    </subcellularLocation>
</comment>
<evidence type="ECO:0000256" key="2">
    <source>
        <dbReference type="ARBA" id="ARBA00005268"/>
    </source>
</evidence>
<dbReference type="EMBL" id="CP049889">
    <property type="protein sequence ID" value="QIK50871.1"/>
    <property type="molecule type" value="Genomic_DNA"/>
</dbReference>
<dbReference type="Proteomes" id="UP000501830">
    <property type="component" value="Chromosome"/>
</dbReference>
<organism evidence="7 8">
    <name type="scientific">Jeotgalibaca porci</name>
    <dbReference type="NCBI Taxonomy" id="1868793"/>
    <lineage>
        <taxon>Bacteria</taxon>
        <taxon>Bacillati</taxon>
        <taxon>Bacillota</taxon>
        <taxon>Bacilli</taxon>
        <taxon>Lactobacillales</taxon>
        <taxon>Carnobacteriaceae</taxon>
        <taxon>Jeotgalibaca</taxon>
    </lineage>
</organism>
<feature type="transmembrane region" description="Helical" evidence="6">
    <location>
        <begin position="215"/>
        <end position="241"/>
    </location>
</feature>
<dbReference type="InterPro" id="IPR005226">
    <property type="entry name" value="UPF0014_fam"/>
</dbReference>
<name>A0A6G7WF51_9LACT</name>